<dbReference type="Proteomes" id="UP000240739">
    <property type="component" value="Unassembled WGS sequence"/>
</dbReference>
<dbReference type="Pfam" id="PF03109">
    <property type="entry name" value="ABC1"/>
    <property type="match status" value="1"/>
</dbReference>
<comment type="similarity">
    <text evidence="1">Belongs to the protein kinase superfamily. ADCK protein kinase family.</text>
</comment>
<dbReference type="PANTHER" id="PTHR10566">
    <property type="entry name" value="CHAPERONE-ACTIVITY OF BC1 COMPLEX CABC1 -RELATED"/>
    <property type="match status" value="1"/>
</dbReference>
<name>A0A2T4UGR3_9ACTN</name>
<dbReference type="InterPro" id="IPR004147">
    <property type="entry name" value="ABC1_dom"/>
</dbReference>
<keyword evidence="3" id="KW-0830">Ubiquinone</keyword>
<dbReference type="OrthoDB" id="9795390at2"/>
<organism evidence="3 4">
    <name type="scientific">Paraconexibacter algicola</name>
    <dbReference type="NCBI Taxonomy" id="2133960"/>
    <lineage>
        <taxon>Bacteria</taxon>
        <taxon>Bacillati</taxon>
        <taxon>Actinomycetota</taxon>
        <taxon>Thermoleophilia</taxon>
        <taxon>Solirubrobacterales</taxon>
        <taxon>Paraconexibacteraceae</taxon>
        <taxon>Paraconexibacter</taxon>
    </lineage>
</organism>
<feature type="domain" description="Protein kinase" evidence="2">
    <location>
        <begin position="142"/>
        <end position="468"/>
    </location>
</feature>
<protein>
    <submittedName>
        <fullName evidence="3">Ubiquinone biosynthesis protein UbiB</fullName>
    </submittedName>
</protein>
<dbReference type="Gene3D" id="1.10.510.10">
    <property type="entry name" value="Transferase(Phosphotransferase) domain 1"/>
    <property type="match status" value="1"/>
</dbReference>
<keyword evidence="4" id="KW-1185">Reference proteome</keyword>
<comment type="caution">
    <text evidence="3">The sequence shown here is derived from an EMBL/GenBank/DDBJ whole genome shotgun (WGS) entry which is preliminary data.</text>
</comment>
<accession>A0A2T4UGR3</accession>
<dbReference type="AlphaFoldDB" id="A0A2T4UGR3"/>
<evidence type="ECO:0000313" key="4">
    <source>
        <dbReference type="Proteomes" id="UP000240739"/>
    </source>
</evidence>
<proteinExistence type="inferred from homology"/>
<evidence type="ECO:0000256" key="1">
    <source>
        <dbReference type="ARBA" id="ARBA00009670"/>
    </source>
</evidence>
<evidence type="ECO:0000259" key="2">
    <source>
        <dbReference type="PROSITE" id="PS50011"/>
    </source>
</evidence>
<dbReference type="GO" id="GO:0004672">
    <property type="term" value="F:protein kinase activity"/>
    <property type="evidence" value="ECO:0007669"/>
    <property type="project" value="InterPro"/>
</dbReference>
<reference evidence="3 4" key="1">
    <citation type="submission" date="2018-03" db="EMBL/GenBank/DDBJ databases">
        <title>Aquarubrobacter algicola gen. nov., sp. nov., a novel actinobacterium isolated from shallow eutrophic lake during the end of cyanobacterial harmful algal blooms.</title>
        <authorList>
            <person name="Chun S.J."/>
        </authorList>
    </citation>
    <scope>NUCLEOTIDE SEQUENCE [LARGE SCALE GENOMIC DNA]</scope>
    <source>
        <strain evidence="3 4">Seoho-28</strain>
    </source>
</reference>
<dbReference type="PANTHER" id="PTHR10566:SF113">
    <property type="entry name" value="PROTEIN ACTIVITY OF BC1 COMPLEX KINASE 7, CHLOROPLASTIC"/>
    <property type="match status" value="1"/>
</dbReference>
<dbReference type="RefSeq" id="WP_107566874.1">
    <property type="nucleotide sequence ID" value="NZ_PYYB01000001.1"/>
</dbReference>
<evidence type="ECO:0000313" key="3">
    <source>
        <dbReference type="EMBL" id="PTL58436.1"/>
    </source>
</evidence>
<dbReference type="InterPro" id="IPR050154">
    <property type="entry name" value="UbiB_kinase"/>
</dbReference>
<gene>
    <name evidence="3" type="ORF">C7Y72_01595</name>
</gene>
<dbReference type="InterPro" id="IPR011009">
    <property type="entry name" value="Kinase-like_dom_sf"/>
</dbReference>
<dbReference type="InterPro" id="IPR000719">
    <property type="entry name" value="Prot_kinase_dom"/>
</dbReference>
<sequence length="468" mass="49549">MERTIDIDRERARVAREAGALARPRIWTDTIGALATTAWRAVSSAAPDAPLVLLGAAASAAGAPAIGPVRSEPAAIAGAQRLVRRGGPAYIKLGQFVASADGILPPAWVQAFAWCRDDAPRLDTRIVRDVIARELGEDALAVVEEEALAAGSIGQVHRAWLPDGTPVVVKVRRPGLRRRLRSDIGALALAAAGAERMSEDVAALNLPGFVELFAQLTLEELDFRLEAHNLVQSAAIYRDCGLDFVQVPRPIDGLVTSRVLVMEHVAGVPYDRAGEELDADVDGERLLQLAIGGVLTSTLLHGVFHGDLHAGNVLVRHDGTFALVDFGICGRLSEEQRAALGAYLMGFAAGDAAAQIHALRRFGAIPADADADALVAELGAELERLGHRADGAVTFERLGDTVGRQLAILSRNGFRMPKGLVLFFKNLLYLSSFAAAIAPQADLFSTIERALGDLDAEHAARLGAALAA</sequence>
<dbReference type="PROSITE" id="PS50011">
    <property type="entry name" value="PROTEIN_KINASE_DOM"/>
    <property type="match status" value="1"/>
</dbReference>
<dbReference type="EMBL" id="PYYB01000001">
    <property type="protein sequence ID" value="PTL58436.1"/>
    <property type="molecule type" value="Genomic_DNA"/>
</dbReference>
<dbReference type="CDD" id="cd05121">
    <property type="entry name" value="ABC1_ADCK3-like"/>
    <property type="match status" value="1"/>
</dbReference>
<dbReference type="GO" id="GO:0005524">
    <property type="term" value="F:ATP binding"/>
    <property type="evidence" value="ECO:0007669"/>
    <property type="project" value="InterPro"/>
</dbReference>
<dbReference type="SUPFAM" id="SSF56112">
    <property type="entry name" value="Protein kinase-like (PK-like)"/>
    <property type="match status" value="1"/>
</dbReference>